<evidence type="ECO:0000313" key="1">
    <source>
        <dbReference type="EMBL" id="GFX91266.1"/>
    </source>
</evidence>
<dbReference type="Proteomes" id="UP000887159">
    <property type="component" value="Unassembled WGS sequence"/>
</dbReference>
<name>A0A8X6RGL5_TRICX</name>
<accession>A0A8X6RGL5</accession>
<gene>
    <name evidence="1" type="primary">AVEN_226231_1</name>
    <name evidence="1" type="ORF">TNCV_1246811</name>
</gene>
<evidence type="ECO:0000313" key="2">
    <source>
        <dbReference type="Proteomes" id="UP000887159"/>
    </source>
</evidence>
<dbReference type="AlphaFoldDB" id="A0A8X6RGL5"/>
<sequence>MTSSAKQQNEQDSKCNREFQIWWTEKHDISSQGDKAVCVLCSGTVVCRTLSLKRCFETNRYSKNSSQTQNSQISRFEYIKTSQRTVPVRSITHENMMMHDGAQAHFCAPVKD</sequence>
<proteinExistence type="predicted"/>
<protein>
    <submittedName>
        <fullName evidence="1">Uncharacterized protein</fullName>
    </submittedName>
</protein>
<comment type="caution">
    <text evidence="1">The sequence shown here is derived from an EMBL/GenBank/DDBJ whole genome shotgun (WGS) entry which is preliminary data.</text>
</comment>
<reference evidence="1" key="1">
    <citation type="submission" date="2020-08" db="EMBL/GenBank/DDBJ databases">
        <title>Multicomponent nature underlies the extraordinary mechanical properties of spider dragline silk.</title>
        <authorList>
            <person name="Kono N."/>
            <person name="Nakamura H."/>
            <person name="Mori M."/>
            <person name="Yoshida Y."/>
            <person name="Ohtoshi R."/>
            <person name="Malay A.D."/>
            <person name="Moran D.A.P."/>
            <person name="Tomita M."/>
            <person name="Numata K."/>
            <person name="Arakawa K."/>
        </authorList>
    </citation>
    <scope>NUCLEOTIDE SEQUENCE</scope>
</reference>
<keyword evidence="2" id="KW-1185">Reference proteome</keyword>
<organism evidence="1 2">
    <name type="scientific">Trichonephila clavipes</name>
    <name type="common">Golden silk orbweaver</name>
    <name type="synonym">Nephila clavipes</name>
    <dbReference type="NCBI Taxonomy" id="2585209"/>
    <lineage>
        <taxon>Eukaryota</taxon>
        <taxon>Metazoa</taxon>
        <taxon>Ecdysozoa</taxon>
        <taxon>Arthropoda</taxon>
        <taxon>Chelicerata</taxon>
        <taxon>Arachnida</taxon>
        <taxon>Araneae</taxon>
        <taxon>Araneomorphae</taxon>
        <taxon>Entelegynae</taxon>
        <taxon>Araneoidea</taxon>
        <taxon>Nephilidae</taxon>
        <taxon>Trichonephila</taxon>
    </lineage>
</organism>
<dbReference type="EMBL" id="BMAU01021123">
    <property type="protein sequence ID" value="GFX91266.1"/>
    <property type="molecule type" value="Genomic_DNA"/>
</dbReference>